<gene>
    <name evidence="1" type="ORF">Tsubulata_011692</name>
</gene>
<proteinExistence type="predicted"/>
<keyword evidence="2" id="KW-1185">Reference proteome</keyword>
<evidence type="ECO:0000313" key="2">
    <source>
        <dbReference type="Proteomes" id="UP001141552"/>
    </source>
</evidence>
<sequence length="66" mass="7490">KDFPVIGEYFGRQAKKSPVTKLANSSLHIYLQVNQDPAATKVIDYNEAALRYGGKVYRDYPKGKRN</sequence>
<name>A0A9Q0JKC9_9ROSI</name>
<organism evidence="1 2">
    <name type="scientific">Turnera subulata</name>
    <dbReference type="NCBI Taxonomy" id="218843"/>
    <lineage>
        <taxon>Eukaryota</taxon>
        <taxon>Viridiplantae</taxon>
        <taxon>Streptophyta</taxon>
        <taxon>Embryophyta</taxon>
        <taxon>Tracheophyta</taxon>
        <taxon>Spermatophyta</taxon>
        <taxon>Magnoliopsida</taxon>
        <taxon>eudicotyledons</taxon>
        <taxon>Gunneridae</taxon>
        <taxon>Pentapetalae</taxon>
        <taxon>rosids</taxon>
        <taxon>fabids</taxon>
        <taxon>Malpighiales</taxon>
        <taxon>Passifloraceae</taxon>
        <taxon>Turnera</taxon>
    </lineage>
</organism>
<dbReference type="EMBL" id="JAKUCV010001823">
    <property type="protein sequence ID" value="KAJ4844963.1"/>
    <property type="molecule type" value="Genomic_DNA"/>
</dbReference>
<dbReference type="AlphaFoldDB" id="A0A9Q0JKC9"/>
<evidence type="ECO:0000313" key="1">
    <source>
        <dbReference type="EMBL" id="KAJ4844963.1"/>
    </source>
</evidence>
<reference evidence="1" key="1">
    <citation type="submission" date="2022-02" db="EMBL/GenBank/DDBJ databases">
        <authorList>
            <person name="Henning P.M."/>
            <person name="McCubbin A.G."/>
            <person name="Shore J.S."/>
        </authorList>
    </citation>
    <scope>NUCLEOTIDE SEQUENCE</scope>
    <source>
        <strain evidence="1">F60SS</strain>
        <tissue evidence="1">Leaves</tissue>
    </source>
</reference>
<comment type="caution">
    <text evidence="1">The sequence shown here is derived from an EMBL/GenBank/DDBJ whole genome shotgun (WGS) entry which is preliminary data.</text>
</comment>
<feature type="non-terminal residue" evidence="1">
    <location>
        <position position="1"/>
    </location>
</feature>
<protein>
    <submittedName>
        <fullName evidence="1">Uncharacterized protein</fullName>
    </submittedName>
</protein>
<dbReference type="Proteomes" id="UP001141552">
    <property type="component" value="Unassembled WGS sequence"/>
</dbReference>
<accession>A0A9Q0JKC9</accession>
<dbReference type="OrthoDB" id="809086at2759"/>
<reference evidence="1" key="2">
    <citation type="journal article" date="2023" name="Plants (Basel)">
        <title>Annotation of the Turnera subulata (Passifloraceae) Draft Genome Reveals the S-Locus Evolved after the Divergence of Turneroideae from Passifloroideae in a Stepwise Manner.</title>
        <authorList>
            <person name="Henning P.M."/>
            <person name="Roalson E.H."/>
            <person name="Mir W."/>
            <person name="McCubbin A.G."/>
            <person name="Shore J.S."/>
        </authorList>
    </citation>
    <scope>NUCLEOTIDE SEQUENCE</scope>
    <source>
        <strain evidence="1">F60SS</strain>
    </source>
</reference>